<evidence type="ECO:0000313" key="5">
    <source>
        <dbReference type="Proteomes" id="UP000324209"/>
    </source>
</evidence>
<keyword evidence="1" id="KW-0175">Coiled coil</keyword>
<organism evidence="4 5">
    <name type="scientific">Oceanispirochaeta crateris</name>
    <dbReference type="NCBI Taxonomy" id="2518645"/>
    <lineage>
        <taxon>Bacteria</taxon>
        <taxon>Pseudomonadati</taxon>
        <taxon>Spirochaetota</taxon>
        <taxon>Spirochaetia</taxon>
        <taxon>Spirochaetales</taxon>
        <taxon>Spirochaetaceae</taxon>
        <taxon>Oceanispirochaeta</taxon>
    </lineage>
</organism>
<dbReference type="Pfam" id="PF00672">
    <property type="entry name" value="HAMP"/>
    <property type="match status" value="1"/>
</dbReference>
<dbReference type="Proteomes" id="UP000324209">
    <property type="component" value="Chromosome"/>
</dbReference>
<proteinExistence type="predicted"/>
<feature type="coiled-coil region" evidence="1">
    <location>
        <begin position="409"/>
        <end position="436"/>
    </location>
</feature>
<keyword evidence="2" id="KW-1133">Transmembrane helix</keyword>
<keyword evidence="5" id="KW-1185">Reference proteome</keyword>
<dbReference type="Gene3D" id="6.10.340.10">
    <property type="match status" value="1"/>
</dbReference>
<dbReference type="GO" id="GO:0016020">
    <property type="term" value="C:membrane"/>
    <property type="evidence" value="ECO:0007669"/>
    <property type="project" value="InterPro"/>
</dbReference>
<evidence type="ECO:0000313" key="4">
    <source>
        <dbReference type="EMBL" id="QEN06541.1"/>
    </source>
</evidence>
<dbReference type="SMART" id="SM00304">
    <property type="entry name" value="HAMP"/>
    <property type="match status" value="1"/>
</dbReference>
<dbReference type="PROSITE" id="PS50885">
    <property type="entry name" value="HAMP"/>
    <property type="match status" value="1"/>
</dbReference>
<feature type="transmembrane region" description="Helical" evidence="2">
    <location>
        <begin position="335"/>
        <end position="357"/>
    </location>
</feature>
<name>A0A5C1QG98_9SPIO</name>
<dbReference type="InterPro" id="IPR003660">
    <property type="entry name" value="HAMP_dom"/>
</dbReference>
<gene>
    <name evidence="4" type="ORF">EXM22_00495</name>
</gene>
<dbReference type="SUPFAM" id="SSF158472">
    <property type="entry name" value="HAMP domain-like"/>
    <property type="match status" value="1"/>
</dbReference>
<dbReference type="GO" id="GO:0007165">
    <property type="term" value="P:signal transduction"/>
    <property type="evidence" value="ECO:0007669"/>
    <property type="project" value="InterPro"/>
</dbReference>
<dbReference type="EMBL" id="CP036150">
    <property type="protein sequence ID" value="QEN06541.1"/>
    <property type="molecule type" value="Genomic_DNA"/>
</dbReference>
<evidence type="ECO:0000256" key="1">
    <source>
        <dbReference type="SAM" id="Coils"/>
    </source>
</evidence>
<feature type="domain" description="HAMP" evidence="3">
    <location>
        <begin position="358"/>
        <end position="411"/>
    </location>
</feature>
<sequence>MFMSLLKKIHLNNMNIRIILILIIALGIILRLISSVLIMSRSVNDYKLSKYIYLMNDVSDDLFTAVTNYGFERGRVNVLLNDAGHSEGMEFNKTFVIERRRDGDAALLSALSKLSAETETELNLSRDRIEQIRAEIAILRDLSSQEFTLPMESRNPQLSEIWFAKMTEYIESIESLLILVSQDISNSDGLISRYSSLKHKAMALRNIAGPEISILTATMVSGKPLKDKFSAKISKHIIINDEIFKDLNFLSGPLKGSPVYSSLMELRESYYDEYVKHRDLLYPHAIAGGPYPYTSQEYLGYGERFINSIGSFMETLVRQDREYTILRLEESRKAIFNHVVFLSASLLLFLFVLFLLINRILNPLVRLTDNIVLLGKGNTDVTIPQLTSKNEIGNMARGMAVFRDTLITLDNKMIELEKVSNERAQLIADLKKTLNEVKSLRAIIPICSYCKNIRNDQGYYEEIESYFSKNSDADFSHTICPDCMEKHFPGMSAGTKKDL</sequence>
<dbReference type="AlphaFoldDB" id="A0A5C1QG98"/>
<feature type="coiled-coil region" evidence="1">
    <location>
        <begin position="115"/>
        <end position="142"/>
    </location>
</feature>
<accession>A0A5C1QG98</accession>
<dbReference type="KEGG" id="ock:EXM22_00495"/>
<evidence type="ECO:0000256" key="2">
    <source>
        <dbReference type="SAM" id="Phobius"/>
    </source>
</evidence>
<keyword evidence="2" id="KW-0812">Transmembrane</keyword>
<evidence type="ECO:0000259" key="3">
    <source>
        <dbReference type="PROSITE" id="PS50885"/>
    </source>
</evidence>
<protein>
    <submittedName>
        <fullName evidence="4">HAMP domain-containing protein</fullName>
    </submittedName>
</protein>
<reference evidence="4 5" key="1">
    <citation type="submission" date="2019-02" db="EMBL/GenBank/DDBJ databases">
        <title>Complete Genome Sequence and Methylome Analysis of free living Spirochaetas.</title>
        <authorList>
            <person name="Fomenkov A."/>
            <person name="Dubinina G."/>
            <person name="Leshcheva N."/>
            <person name="Mikheeva N."/>
            <person name="Grabovich M."/>
            <person name="Vincze T."/>
            <person name="Roberts R.J."/>
        </authorList>
    </citation>
    <scope>NUCLEOTIDE SEQUENCE [LARGE SCALE GENOMIC DNA]</scope>
    <source>
        <strain evidence="4 5">K2</strain>
    </source>
</reference>
<dbReference type="OrthoDB" id="191067at2"/>
<keyword evidence="2" id="KW-0472">Membrane</keyword>